<dbReference type="GO" id="GO:0004843">
    <property type="term" value="F:cysteine-type deubiquitinase activity"/>
    <property type="evidence" value="ECO:0007669"/>
    <property type="project" value="InterPro"/>
</dbReference>
<evidence type="ECO:0000256" key="3">
    <source>
        <dbReference type="SAM" id="MobiDB-lite"/>
    </source>
</evidence>
<evidence type="ECO:0000259" key="4">
    <source>
        <dbReference type="PROSITE" id="PS50235"/>
    </source>
</evidence>
<dbReference type="GO" id="GO:0006508">
    <property type="term" value="P:proteolysis"/>
    <property type="evidence" value="ECO:0007669"/>
    <property type="project" value="UniProtKB-KW"/>
</dbReference>
<dbReference type="InterPro" id="IPR001394">
    <property type="entry name" value="Peptidase_C19_UCH"/>
</dbReference>
<proteinExistence type="predicted"/>
<dbReference type="InterPro" id="IPR038765">
    <property type="entry name" value="Papain-like_cys_pep_sf"/>
</dbReference>
<dbReference type="InterPro" id="IPR006866">
    <property type="entry name" value="DUF627_N"/>
</dbReference>
<dbReference type="Pfam" id="PF04780">
    <property type="entry name" value="DUF629"/>
    <property type="match status" value="1"/>
</dbReference>
<feature type="compositionally biased region" description="Basic and acidic residues" evidence="3">
    <location>
        <begin position="976"/>
        <end position="985"/>
    </location>
</feature>
<dbReference type="Proteomes" id="UP001454036">
    <property type="component" value="Unassembled WGS sequence"/>
</dbReference>
<feature type="region of interest" description="Disordered" evidence="3">
    <location>
        <begin position="500"/>
        <end position="521"/>
    </location>
</feature>
<dbReference type="PROSITE" id="PS00028">
    <property type="entry name" value="ZINC_FINGER_C2H2_1"/>
    <property type="match status" value="1"/>
</dbReference>
<dbReference type="InterPro" id="IPR011990">
    <property type="entry name" value="TPR-like_helical_dom_sf"/>
</dbReference>
<accession>A0AAV3RIH6</accession>
<keyword evidence="5" id="KW-0645">Protease</keyword>
<dbReference type="PROSITE" id="PS50235">
    <property type="entry name" value="USP_3"/>
    <property type="match status" value="1"/>
</dbReference>
<dbReference type="InterPro" id="IPR006865">
    <property type="entry name" value="DUF629"/>
</dbReference>
<feature type="region of interest" description="Disordered" evidence="3">
    <location>
        <begin position="966"/>
        <end position="1044"/>
    </location>
</feature>
<sequence length="1623" mass="182732">MGHKKRALPSRSKPSAAEPPSSAVSGGGGGDGLVETLQTLTPSDYSKDDGYAISLPLAHPQLIDNGPIRAECERALSVLRRQSHYKALRMMKDLCTKYRNSPHAALVHRVQGTVCVKAATIIDCPKNKQKHLRNALESARKAVALSPCSIEFAHFYANLLYEAANEGKEYEEVVQECERALAIENPIDPARESLQEESQHKISTAEARISQVQGELRSLIQKSNIASISTWMKNLSNGEEKFRLIPIKRVAEDPMELGLAQARRPNEIKKATKTLEEKRKEVEVRVAAARLLQQKSDSPQSQNSGDRGSDSASGLGQRVGERRKSSHARKNASSTERRDWVRSFWNSMSLDEKRSLLKVEVSDLKAHFSSSKDRLANEVMLEALLYGETYKMWQFWMCCRCYEKFPDADAFMQHAVQEHMGTLLPKLQSVLPQNVDSEWAEMLLNCSWKPLDVTAVANLPDKQSKSHSLDFLVEPSSRESGEDESKDFFSDSFCNEDAWDSSPGNKLTDDNCNGSTPESREYDRNSDIVWMDYEEKPPNKVCFLPDDWPVADDPERGKLLERIHSVFQALIKNKYLAASHLSKVIQFAVEELQGRAYGSQLLNFNLDQTPLCICFLGSSELKKILKYLQELSQSCGESRHSEKINGSEDSTCSKGVQIMEKLFFTDDMTCLMFDEHFLPTLKSSHFVVNDNSAVVVSANGDLEDNVLVDSDSLLSWIFMGPSSGEQLESWARLREESGQQGSELLQLLEKEFFNLQGLCERKCEHLSYEEALQGVEDLCLVEGKKREHISEFGRRSYEAVLKKRQDELIENNDDMTTVSNRFELEAVSNVLKEAESLDGNHFGFEESYSGVSPHLRDLEANDDDEWRLKDSFHQGDSCIEIALQRQKEHVSIELSKIDVRIMRSLAAMQQLELKLEPTCALDYRSILVPLVKSFLRAHLEDLAEKDATKKSDAAREILLAELARDPKKSGKGGIENSRHVQEKAKDKKKNKDNKKTKDSKNIGGNEILLSPTEKPNDISYQVEHDEDAHETSISVAESSDSLKQEEEEYRHRIELEAEERKLEETLEYQRRIENEAKLKHLAEQQNKKTTVTASDMMISLTPPDMSSKQKINNEDVNGHWKINMKDPLIHGNGYSNIYDGLPESTGDAPANRLDLPNGTASEMDMVHVDRRTARRGKRSKGSTRLGNGKCQPMSSEKENLAVSRPLSVDSPPVDGGATTLRQLKAAEDDEERFQADLKKAVRQSLDTYNARQKPPLIKNLEALQKTPEIGDFSISEVTTEDGNGTDVYGTGLKNEVGEYNCFLNVIIQSLWHLRRFQAEFLKRLPSEHFHVGDPCVVCALYDIFTALSTATTDLRREAVAPTSLRIALSNLYPDSNFFQEGQMNDASEVLGVIFDCLHRSFTSVSAVSDTESVDGNYTGTWDCINGACIAHTLFGMDIFEQMNCFNCGLESRHLKYTSFFHNINASSLRTMKVMSPENSFDELLNIVEMNHQLACDPDAGGCGKPNYIHHILSKAPHLFTLVLGWQNTCESVDDITATLTALSTVVDVGILYRGLDPKNRHSLVSVVCYYGQHYHCFAYNHDNECWVMYDDKTVKVVGGWDDVLLMCERGHLQPQVLFYEAVN</sequence>
<evidence type="ECO:0000256" key="2">
    <source>
        <dbReference type="ARBA" id="ARBA00022801"/>
    </source>
</evidence>
<keyword evidence="1" id="KW-0833">Ubl conjugation pathway</keyword>
<keyword evidence="6" id="KW-1185">Reference proteome</keyword>
<dbReference type="InterPro" id="IPR052398">
    <property type="entry name" value="Ubiquitin_hydrolase_53/54"/>
</dbReference>
<comment type="caution">
    <text evidence="5">The sequence shown here is derived from an EMBL/GenBank/DDBJ whole genome shotgun (WGS) entry which is preliminary data.</text>
</comment>
<dbReference type="SUPFAM" id="SSF54001">
    <property type="entry name" value="Cysteine proteinases"/>
    <property type="match status" value="1"/>
</dbReference>
<organism evidence="5 6">
    <name type="scientific">Lithospermum erythrorhizon</name>
    <name type="common">Purple gromwell</name>
    <name type="synonym">Lithospermum officinale var. erythrorhizon</name>
    <dbReference type="NCBI Taxonomy" id="34254"/>
    <lineage>
        <taxon>Eukaryota</taxon>
        <taxon>Viridiplantae</taxon>
        <taxon>Streptophyta</taxon>
        <taxon>Embryophyta</taxon>
        <taxon>Tracheophyta</taxon>
        <taxon>Spermatophyta</taxon>
        <taxon>Magnoliopsida</taxon>
        <taxon>eudicotyledons</taxon>
        <taxon>Gunneridae</taxon>
        <taxon>Pentapetalae</taxon>
        <taxon>asterids</taxon>
        <taxon>lamiids</taxon>
        <taxon>Boraginales</taxon>
        <taxon>Boraginaceae</taxon>
        <taxon>Boraginoideae</taxon>
        <taxon>Lithospermeae</taxon>
        <taxon>Lithospermum</taxon>
    </lineage>
</organism>
<dbReference type="Pfam" id="PF04781">
    <property type="entry name" value="DUF627"/>
    <property type="match status" value="1"/>
</dbReference>
<dbReference type="GO" id="GO:0016579">
    <property type="term" value="P:protein deubiquitination"/>
    <property type="evidence" value="ECO:0007669"/>
    <property type="project" value="InterPro"/>
</dbReference>
<reference evidence="5 6" key="1">
    <citation type="submission" date="2024-01" db="EMBL/GenBank/DDBJ databases">
        <title>The complete chloroplast genome sequence of Lithospermum erythrorhizon: insights into the phylogenetic relationship among Boraginaceae species and the maternal lineages of purple gromwells.</title>
        <authorList>
            <person name="Okada T."/>
            <person name="Watanabe K."/>
        </authorList>
    </citation>
    <scope>NUCLEOTIDE SEQUENCE [LARGE SCALE GENOMIC DNA]</scope>
</reference>
<feature type="domain" description="USP" evidence="4">
    <location>
        <begin position="1290"/>
        <end position="1622"/>
    </location>
</feature>
<dbReference type="Gene3D" id="3.90.70.10">
    <property type="entry name" value="Cysteine proteinases"/>
    <property type="match status" value="1"/>
</dbReference>
<keyword evidence="2" id="KW-0378">Hydrolase</keyword>
<dbReference type="EMBL" id="BAABME010008908">
    <property type="protein sequence ID" value="GAA0174102.1"/>
    <property type="molecule type" value="Genomic_DNA"/>
</dbReference>
<feature type="region of interest" description="Disordered" evidence="3">
    <location>
        <begin position="291"/>
        <end position="334"/>
    </location>
</feature>
<dbReference type="Pfam" id="PF00443">
    <property type="entry name" value="UCH"/>
    <property type="match status" value="1"/>
</dbReference>
<feature type="region of interest" description="Disordered" evidence="3">
    <location>
        <begin position="1172"/>
        <end position="1215"/>
    </location>
</feature>
<evidence type="ECO:0000256" key="1">
    <source>
        <dbReference type="ARBA" id="ARBA00022786"/>
    </source>
</evidence>
<feature type="compositionally biased region" description="Polar residues" evidence="3">
    <location>
        <begin position="502"/>
        <end position="517"/>
    </location>
</feature>
<gene>
    <name evidence="5" type="ORF">LIER_27560</name>
</gene>
<name>A0AAV3RIH6_LITER</name>
<feature type="compositionally biased region" description="Low complexity" evidence="3">
    <location>
        <begin position="9"/>
        <end position="24"/>
    </location>
</feature>
<evidence type="ECO:0000313" key="5">
    <source>
        <dbReference type="EMBL" id="GAA0174102.1"/>
    </source>
</evidence>
<feature type="compositionally biased region" description="Polar residues" evidence="3">
    <location>
        <begin position="293"/>
        <end position="314"/>
    </location>
</feature>
<dbReference type="InterPro" id="IPR013087">
    <property type="entry name" value="Znf_C2H2_type"/>
</dbReference>
<dbReference type="PANTHER" id="PTHR22975:SF9">
    <property type="entry name" value="ECHINUS SPLICE FORM 3"/>
    <property type="match status" value="1"/>
</dbReference>
<feature type="region of interest" description="Disordered" evidence="3">
    <location>
        <begin position="1"/>
        <end position="36"/>
    </location>
</feature>
<dbReference type="InterPro" id="IPR028889">
    <property type="entry name" value="USP"/>
</dbReference>
<dbReference type="PANTHER" id="PTHR22975">
    <property type="entry name" value="UBIQUITIN SPECIFIC PROTEINASE"/>
    <property type="match status" value="1"/>
</dbReference>
<protein>
    <submittedName>
        <fullName evidence="5">Cysteine protease</fullName>
    </submittedName>
</protein>
<feature type="compositionally biased region" description="Basic residues" evidence="3">
    <location>
        <begin position="1172"/>
        <end position="1181"/>
    </location>
</feature>
<dbReference type="Gene3D" id="1.25.40.10">
    <property type="entry name" value="Tetratricopeptide repeat domain"/>
    <property type="match status" value="1"/>
</dbReference>
<dbReference type="CDD" id="cd02257">
    <property type="entry name" value="Peptidase_C19"/>
    <property type="match status" value="1"/>
</dbReference>
<evidence type="ECO:0000313" key="6">
    <source>
        <dbReference type="Proteomes" id="UP001454036"/>
    </source>
</evidence>